<accession>A0AAU8PFQ2</accession>
<proteinExistence type="predicted"/>
<sequence length="553" mass="63238">MLLQSYRIPKATQTYADTLVAIGMADLFSTWLEEEGMVIREVIIKDENDAYELLLNPAIDLEKARSVKLLPGYPYIKYKKNDSAPYGIEVIDYELEREKEAIYRDFDKIIKKTSKNKKTQIIPKEKRPDPPRNDIQLLKDFNSLRMGSNGYNSLLLILLEREDIAEIVAKRIKKISNQDLEKGLSAANLQLFSPISGKGVHRSKPDGVGLGGLSDQVVDWFDEWMKYRAMHIAMSSYRVGEDTKILVMAPGEINISALKLVREELLKQSLWGSLRLEINAVLGIAEILIVNSEVLAGSEGRIKIRQRRPQEIIKGISTAYFKSLGTGKALMNVSFLGLPGWFPVNTRDDAEAWLDIISEHRQCINTLNEEHSGDIPLLQEYRNFVSSGSLNDFLMFTTDYATHIMQRLTQNEWVAQLSITNLRRLFMAYNLKTIIENEGFQNIARAIRRATVNAQYRKASGTQVFEIHYGLAQEWKRKVKFQDQFVIALSDFVQKYNAENARHAEQKKERRESISDKDLDEVLELINKNGSELVGMLLLAYGYAKEEKSKEEN</sequence>
<keyword evidence="2" id="KW-1185">Reference proteome</keyword>
<organism evidence="1 2">
    <name type="scientific">Desulfofundulus kuznetsovii (strain DSM 6115 / VKM B-1805 / 17)</name>
    <name type="common">Desulfotomaculum kuznetsovii</name>
    <dbReference type="NCBI Taxonomy" id="760568"/>
    <lineage>
        <taxon>Bacteria</taxon>
        <taxon>Bacillati</taxon>
        <taxon>Bacillota</taxon>
        <taxon>Clostridia</taxon>
        <taxon>Eubacteriales</taxon>
        <taxon>Peptococcaceae</taxon>
        <taxon>Desulfofundulus</taxon>
    </lineage>
</organism>
<name>A0AAU8PFQ2_DESK7</name>
<dbReference type="KEGG" id="dku:Desku_2975"/>
<evidence type="ECO:0000313" key="1">
    <source>
        <dbReference type="EMBL" id="AEG16476.1"/>
    </source>
</evidence>
<dbReference type="RefSeq" id="WP_013823986.1">
    <property type="nucleotide sequence ID" value="NC_015573.1"/>
</dbReference>
<gene>
    <name evidence="1" type="ordered locus">Desku_2975</name>
</gene>
<dbReference type="AlphaFoldDB" id="A0AAU8PFQ2"/>
<evidence type="ECO:0000313" key="2">
    <source>
        <dbReference type="Proteomes" id="UP000009229"/>
    </source>
</evidence>
<reference evidence="2" key="1">
    <citation type="submission" date="2011-05" db="EMBL/GenBank/DDBJ databases">
        <title>Complete sequence of Desulfotomaculum kuznetsovii DSM 6115.</title>
        <authorList>
            <person name="Lucas S."/>
            <person name="Han J."/>
            <person name="Lapidus A."/>
            <person name="Cheng J.-F."/>
            <person name="Goodwin L."/>
            <person name="Pitluck S."/>
            <person name="Peters L."/>
            <person name="Mikhailova N."/>
            <person name="Lu M."/>
            <person name="Saunders E."/>
            <person name="Han C."/>
            <person name="Tapia R."/>
            <person name="Land M."/>
            <person name="Hauser L."/>
            <person name="Kyrpides N."/>
            <person name="Ivanova N."/>
            <person name="Pagani I."/>
            <person name="Nazina T."/>
            <person name="Ivanova A."/>
            <person name="Parshina S."/>
            <person name="Kuever J."/>
            <person name="Muyzer G."/>
            <person name="Plugge C."/>
            <person name="Stams A."/>
            <person name="Woyke T."/>
        </authorList>
    </citation>
    <scope>NUCLEOTIDE SEQUENCE [LARGE SCALE GENOMIC DNA]</scope>
    <source>
        <strain evidence="2">DSM 6115 / VKM B-1805 / 17</strain>
    </source>
</reference>
<dbReference type="Proteomes" id="UP000009229">
    <property type="component" value="Chromosome"/>
</dbReference>
<dbReference type="EMBL" id="CP002770">
    <property type="protein sequence ID" value="AEG16476.1"/>
    <property type="molecule type" value="Genomic_DNA"/>
</dbReference>
<protein>
    <submittedName>
        <fullName evidence="1">Uncharacterized protein</fullName>
    </submittedName>
</protein>